<dbReference type="PANTHER" id="PTHR30055:SF238">
    <property type="entry name" value="MYCOFACTOCIN BIOSYNTHESIS TRANSCRIPTIONAL REGULATOR MFTR-RELATED"/>
    <property type="match status" value="1"/>
</dbReference>
<proteinExistence type="predicted"/>
<reference evidence="7 8" key="1">
    <citation type="submission" date="2015-07" db="EMBL/GenBank/DDBJ databases">
        <title>Genome analysis of myxobacterium Chondromyces crocatus Cm c5 reveals a high potential for natural compound synthesis and the genetic basis for the loss of fruiting body formation.</title>
        <authorList>
            <person name="Zaburannyi N."/>
            <person name="Bunk B."/>
            <person name="Maier J."/>
            <person name="Overmann J."/>
            <person name="Mueller R."/>
        </authorList>
    </citation>
    <scope>NUCLEOTIDE SEQUENCE [LARGE SCALE GENOMIC DNA]</scope>
    <source>
        <strain evidence="7 8">Cm c5</strain>
    </source>
</reference>
<dbReference type="InterPro" id="IPR050109">
    <property type="entry name" value="HTH-type_TetR-like_transc_reg"/>
</dbReference>
<sequence>MITDERLLEIARQVFLERGIRATTADVAERAGVSEATVFHRYKTKDALFRAAMDFDIERPPPFLTALEQKVGHGDPAEHLFDVGMAALASGRERIPLMMMSWSNPEAMLHRLSGCEGLFRVYELLIRYVEAESRAGRLHPAVDARIFAFMFHGSIQGYLMLELIAPRSVMPPDTFVRGMVNVLLGQRTGPSRGASRKKRASSSAPKKRGVLPAGPKRRTSPAPKTVSSRERKVVASPKKKKRAASSEATTSGRAAHKTGVTEPVIRRRPHTPQKETS</sequence>
<organism evidence="7 8">
    <name type="scientific">Chondromyces crocatus</name>
    <dbReference type="NCBI Taxonomy" id="52"/>
    <lineage>
        <taxon>Bacteria</taxon>
        <taxon>Pseudomonadati</taxon>
        <taxon>Myxococcota</taxon>
        <taxon>Polyangia</taxon>
        <taxon>Polyangiales</taxon>
        <taxon>Polyangiaceae</taxon>
        <taxon>Chondromyces</taxon>
    </lineage>
</organism>
<feature type="DNA-binding region" description="H-T-H motif" evidence="4">
    <location>
        <begin position="23"/>
        <end position="42"/>
    </location>
</feature>
<dbReference type="SUPFAM" id="SSF48498">
    <property type="entry name" value="Tetracyclin repressor-like, C-terminal domain"/>
    <property type="match status" value="1"/>
</dbReference>
<feature type="domain" description="HTH tetR-type" evidence="6">
    <location>
        <begin position="1"/>
        <end position="60"/>
    </location>
</feature>
<feature type="compositionally biased region" description="Basic residues" evidence="5">
    <location>
        <begin position="194"/>
        <end position="219"/>
    </location>
</feature>
<dbReference type="PANTHER" id="PTHR30055">
    <property type="entry name" value="HTH-TYPE TRANSCRIPTIONAL REGULATOR RUTR"/>
    <property type="match status" value="1"/>
</dbReference>
<dbReference type="GO" id="GO:0003700">
    <property type="term" value="F:DNA-binding transcription factor activity"/>
    <property type="evidence" value="ECO:0007669"/>
    <property type="project" value="TreeGrafter"/>
</dbReference>
<dbReference type="EMBL" id="CP012159">
    <property type="protein sequence ID" value="AKT44211.1"/>
    <property type="molecule type" value="Genomic_DNA"/>
</dbReference>
<dbReference type="PROSITE" id="PS50977">
    <property type="entry name" value="HTH_TETR_2"/>
    <property type="match status" value="1"/>
</dbReference>
<evidence type="ECO:0000256" key="3">
    <source>
        <dbReference type="ARBA" id="ARBA00023163"/>
    </source>
</evidence>
<dbReference type="STRING" id="52.CMC5_084510"/>
<evidence type="ECO:0000256" key="5">
    <source>
        <dbReference type="SAM" id="MobiDB-lite"/>
    </source>
</evidence>
<keyword evidence="2 4" id="KW-0238">DNA-binding</keyword>
<protein>
    <recommendedName>
        <fullName evidence="6">HTH tetR-type domain-containing protein</fullName>
    </recommendedName>
</protein>
<gene>
    <name evidence="7" type="ORF">CMC5_084510</name>
</gene>
<dbReference type="GO" id="GO:0000976">
    <property type="term" value="F:transcription cis-regulatory region binding"/>
    <property type="evidence" value="ECO:0007669"/>
    <property type="project" value="TreeGrafter"/>
</dbReference>
<keyword evidence="8" id="KW-1185">Reference proteome</keyword>
<dbReference type="KEGG" id="ccro:CMC5_084510"/>
<dbReference type="InterPro" id="IPR001647">
    <property type="entry name" value="HTH_TetR"/>
</dbReference>
<dbReference type="InterPro" id="IPR036271">
    <property type="entry name" value="Tet_transcr_reg_TetR-rel_C_sf"/>
</dbReference>
<keyword evidence="3" id="KW-0804">Transcription</keyword>
<keyword evidence="1" id="KW-0805">Transcription regulation</keyword>
<dbReference type="Pfam" id="PF00440">
    <property type="entry name" value="TetR_N"/>
    <property type="match status" value="1"/>
</dbReference>
<accession>A0A0K1ETM6</accession>
<evidence type="ECO:0000256" key="4">
    <source>
        <dbReference type="PROSITE-ProRule" id="PRU00335"/>
    </source>
</evidence>
<feature type="region of interest" description="Disordered" evidence="5">
    <location>
        <begin position="186"/>
        <end position="277"/>
    </location>
</feature>
<evidence type="ECO:0000313" key="7">
    <source>
        <dbReference type="EMBL" id="AKT44211.1"/>
    </source>
</evidence>
<dbReference type="Proteomes" id="UP000067626">
    <property type="component" value="Chromosome"/>
</dbReference>
<dbReference type="SUPFAM" id="SSF46689">
    <property type="entry name" value="Homeodomain-like"/>
    <property type="match status" value="1"/>
</dbReference>
<evidence type="ECO:0000256" key="2">
    <source>
        <dbReference type="ARBA" id="ARBA00023125"/>
    </source>
</evidence>
<name>A0A0K1ETM6_CHOCO</name>
<dbReference type="PRINTS" id="PR00455">
    <property type="entry name" value="HTHTETR"/>
</dbReference>
<evidence type="ECO:0000259" key="6">
    <source>
        <dbReference type="PROSITE" id="PS50977"/>
    </source>
</evidence>
<evidence type="ECO:0000313" key="8">
    <source>
        <dbReference type="Proteomes" id="UP000067626"/>
    </source>
</evidence>
<dbReference type="AlphaFoldDB" id="A0A0K1ETM6"/>
<evidence type="ECO:0000256" key="1">
    <source>
        <dbReference type="ARBA" id="ARBA00023015"/>
    </source>
</evidence>
<dbReference type="InterPro" id="IPR009057">
    <property type="entry name" value="Homeodomain-like_sf"/>
</dbReference>
<dbReference type="Gene3D" id="1.10.357.10">
    <property type="entry name" value="Tetracycline Repressor, domain 2"/>
    <property type="match status" value="1"/>
</dbReference>